<dbReference type="Proteomes" id="UP000199101">
    <property type="component" value="Unassembled WGS sequence"/>
</dbReference>
<evidence type="ECO:0000313" key="3">
    <source>
        <dbReference type="Proteomes" id="UP000199101"/>
    </source>
</evidence>
<sequence>MNLNRLILGALLTCAVATGALAQSTSVSINNLPTRALSYMVGHDSSGLAGREPVTDFLKPGSTLPVNGNIACWGTSANLIADCGKSLPSGAIVGTTDTQTLPNKTLPSPVITGGANFSGSTSGATVLQASSTASGTITIPSGTDTLLTANGAATVTNKSIDASQINSGIIGSAVSVRPNNIAPSSVANTSATVNVSSQPTYSFPENLATEFNGDFSKTFLPLTYNVTGAGTMGNGTYYWSPAVTPFQSLINFSSGANGSTTTNSQRTGFSTYRTMINHNGQGDAGGYYTFCQITNTRAGATNFLASPACVGMFGDFGATTDGGYLQGVGDLNFSDGGHDVAAIGDVRNFIRTNNTAALGEVWMGYRGQSSGSKNVDVFLSGSGGYNVGLDTTQMTGLQSALNMASGQTINFNSTASAIDGINWYGNNYGTSTLGYSTTVSPVNPNSGAIVTSFGGTPTFAVDGTGAHLQGSLTTVSTASFAPQNSLANQANDANAAYIQLKKSRGASGAGSAVHVGDTLGTVLFQGADSNGTIQNSANITATVTSVSAGAVDSSMALSVPGATPITINSSGTVFQGSITAGSSVGVSCSVGSVNVSTMVVVNGIVTHC</sequence>
<dbReference type="AlphaFoldDB" id="A0A1C3WPR2"/>
<feature type="chain" id="PRO_5008685706" evidence="1">
    <location>
        <begin position="23"/>
        <end position="608"/>
    </location>
</feature>
<organism evidence="2 3">
    <name type="scientific">Rhizobium multihospitium</name>
    <dbReference type="NCBI Taxonomy" id="410764"/>
    <lineage>
        <taxon>Bacteria</taxon>
        <taxon>Pseudomonadati</taxon>
        <taxon>Pseudomonadota</taxon>
        <taxon>Alphaproteobacteria</taxon>
        <taxon>Hyphomicrobiales</taxon>
        <taxon>Rhizobiaceae</taxon>
        <taxon>Rhizobium/Agrobacterium group</taxon>
        <taxon>Rhizobium</taxon>
    </lineage>
</organism>
<keyword evidence="1" id="KW-0732">Signal</keyword>
<accession>A0A1C3WPR2</accession>
<gene>
    <name evidence="2" type="ORF">GA0061103_5904</name>
</gene>
<dbReference type="RefSeq" id="WP_141694467.1">
    <property type="nucleotide sequence ID" value="NZ_FMAG01000006.1"/>
</dbReference>
<evidence type="ECO:0000256" key="1">
    <source>
        <dbReference type="SAM" id="SignalP"/>
    </source>
</evidence>
<evidence type="ECO:0000313" key="2">
    <source>
        <dbReference type="EMBL" id="SCB41704.1"/>
    </source>
</evidence>
<dbReference type="STRING" id="410764.GA0061103_5904"/>
<feature type="signal peptide" evidence="1">
    <location>
        <begin position="1"/>
        <end position="22"/>
    </location>
</feature>
<reference evidence="3" key="1">
    <citation type="submission" date="2016-08" db="EMBL/GenBank/DDBJ databases">
        <authorList>
            <person name="Varghese N."/>
            <person name="Submissions Spin"/>
        </authorList>
    </citation>
    <scope>NUCLEOTIDE SEQUENCE [LARGE SCALE GENOMIC DNA]</scope>
    <source>
        <strain evidence="3">HAMBI 2975</strain>
    </source>
</reference>
<keyword evidence="3" id="KW-1185">Reference proteome</keyword>
<dbReference type="OrthoDB" id="9107863at2"/>
<name>A0A1C3WPR2_9HYPH</name>
<dbReference type="EMBL" id="FMAG01000006">
    <property type="protein sequence ID" value="SCB41704.1"/>
    <property type="molecule type" value="Genomic_DNA"/>
</dbReference>
<protein>
    <submittedName>
        <fullName evidence="2">Uncharacterized protein</fullName>
    </submittedName>
</protein>
<proteinExistence type="predicted"/>